<proteinExistence type="predicted"/>
<evidence type="ECO:0000313" key="2">
    <source>
        <dbReference type="Proteomes" id="UP000199258"/>
    </source>
</evidence>
<dbReference type="RefSeq" id="WP_090584092.1">
    <property type="nucleotide sequence ID" value="NZ_FNDT01000001.1"/>
</dbReference>
<gene>
    <name evidence="1" type="ORF">SAMN04488693_10138</name>
</gene>
<dbReference type="PANTHER" id="PTHR30528">
    <property type="entry name" value="CYTOPLASMIC PROTEIN"/>
    <property type="match status" value="1"/>
</dbReference>
<dbReference type="EMBL" id="FNDT01000001">
    <property type="protein sequence ID" value="SDH35956.1"/>
    <property type="molecule type" value="Genomic_DNA"/>
</dbReference>
<dbReference type="Pfam" id="PF06224">
    <property type="entry name" value="AlkZ-like"/>
    <property type="match status" value="1"/>
</dbReference>
<dbReference type="AlphaFoldDB" id="A0A1G8BRR5"/>
<sequence length="438" mass="49043">MTYSLTLHQARRIALEAQGLARERPTRSPGTREVGRTLARLQLLQIDSVNVLARSHYLPLFARLGVYDRTLLDRFSSMGPRRLVEYWAHEASLVLPELFPYLVSTQTRKWAGAASLPEELRDSLASRILDLLARSRPLTAAQVQERIGHIEQRTTDQWGWNWSSAKRVLEDLFQRGLVSSAGRTAQFERRYALTEKVLPDPRAAQLEVPAAEAYLHLAECAARAIGVGTVRCIADYFRLPMKATDEALSVLVQRGTLIPVTIDRWNQPAYRYAGSVLPRAATGRALLSPFDSAVFERRRLENLFEFHYRIEIYTPAGKRRYGYYVLPFLLRDCMAARVDLKADRAQNRLVVRGAYGESSAPADTAVELAAELVLMADWLGLERIDVEPRGDLAGEVAAHLAGEFGRELNRGTGRLSRRLNPPVNGVPRLGANTSAITS</sequence>
<protein>
    <recommendedName>
        <fullName evidence="3">Winged helix-turn-helix domain-containing protein</fullName>
    </recommendedName>
</protein>
<dbReference type="PANTHER" id="PTHR30528:SF0">
    <property type="entry name" value="CYTOPLASMIC PROTEIN"/>
    <property type="match status" value="1"/>
</dbReference>
<name>A0A1G8BRR5_9MICC</name>
<keyword evidence="2" id="KW-1185">Reference proteome</keyword>
<reference evidence="1 2" key="1">
    <citation type="submission" date="2016-10" db="EMBL/GenBank/DDBJ databases">
        <authorList>
            <person name="de Groot N.N."/>
        </authorList>
    </citation>
    <scope>NUCLEOTIDE SEQUENCE [LARGE SCALE GENOMIC DNA]</scope>
    <source>
        <strain evidence="1 2">NP_1H</strain>
    </source>
</reference>
<evidence type="ECO:0008006" key="3">
    <source>
        <dbReference type="Google" id="ProtNLM"/>
    </source>
</evidence>
<accession>A0A1G8BRR5</accession>
<dbReference type="InterPro" id="IPR009351">
    <property type="entry name" value="AlkZ-like"/>
</dbReference>
<dbReference type="OrthoDB" id="9787207at2"/>
<dbReference type="STRING" id="335973.SAMN04488693_10138"/>
<organism evidence="1 2">
    <name type="scientific">Arthrobacter subterraneus</name>
    <dbReference type="NCBI Taxonomy" id="335973"/>
    <lineage>
        <taxon>Bacteria</taxon>
        <taxon>Bacillati</taxon>
        <taxon>Actinomycetota</taxon>
        <taxon>Actinomycetes</taxon>
        <taxon>Micrococcales</taxon>
        <taxon>Micrococcaceae</taxon>
        <taxon>Arthrobacter</taxon>
    </lineage>
</organism>
<dbReference type="Proteomes" id="UP000199258">
    <property type="component" value="Unassembled WGS sequence"/>
</dbReference>
<evidence type="ECO:0000313" key="1">
    <source>
        <dbReference type="EMBL" id="SDH35956.1"/>
    </source>
</evidence>